<name>A0A2H4YFG4_9CAUD</name>
<gene>
    <name evidence="1" type="ORF">Ah1_00145</name>
</gene>
<evidence type="ECO:0000313" key="1">
    <source>
        <dbReference type="EMBL" id="AUE22686.1"/>
    </source>
</evidence>
<dbReference type="InterPro" id="IPR021737">
    <property type="entry name" value="Phage_phiKZ_Orf197"/>
</dbReference>
<dbReference type="Pfam" id="PF11750">
    <property type="entry name" value="DUF3307"/>
    <property type="match status" value="1"/>
</dbReference>
<keyword evidence="2" id="KW-1185">Reference proteome</keyword>
<proteinExistence type="predicted"/>
<dbReference type="EMBL" id="MG250483">
    <property type="protein sequence ID" value="AUE22686.1"/>
    <property type="molecule type" value="Genomic_DNA"/>
</dbReference>
<accession>A0A2H4YFG4</accession>
<organism evidence="1 2">
    <name type="scientific">Aeromonas phage Ah1</name>
    <dbReference type="NCBI Taxonomy" id="2053701"/>
    <lineage>
        <taxon>Viruses</taxon>
        <taxon>Duplodnaviria</taxon>
        <taxon>Heunggongvirae</taxon>
        <taxon>Uroviricota</taxon>
        <taxon>Caudoviricetes</taxon>
        <taxon>Pantevenvirales</taxon>
        <taxon>Straboviridae</taxon>
        <taxon>Cinqassovirus</taxon>
        <taxon>Cinqassovirus ah1</taxon>
    </lineage>
</organism>
<evidence type="ECO:0000313" key="2">
    <source>
        <dbReference type="Proteomes" id="UP000240934"/>
    </source>
</evidence>
<sequence length="114" mass="12918">MFEILYILIIGHFVADYVLQSDSIARGKNPINSPLYGVHWFYWLTAHSATHALVVYVATKSVWLSLAELVSHWIIDYAKCNSKIGLHQDQALHIVCKILIAIAYFFLTGNPESL</sequence>
<reference evidence="1 2" key="1">
    <citation type="submission" date="2017-10" db="EMBL/GenBank/DDBJ databases">
        <title>Antibacterial composition for extension of chilled fish shelf life and decreasing of risk of food-borne infections, bacteriophage strains for its preparation.</title>
        <authorList>
            <person name="Zulkarneev E.R."/>
            <person name="Aleshkin A.V."/>
            <person name="Rubalsky O.V."/>
            <person name="Kiseleva I.A."/>
            <person name="Rubalskii E.O."/>
            <person name="Lebedev S.N."/>
        </authorList>
    </citation>
    <scope>NUCLEOTIDE SEQUENCE [LARGE SCALE GENOMIC DNA]</scope>
</reference>
<evidence type="ECO:0008006" key="3">
    <source>
        <dbReference type="Google" id="ProtNLM"/>
    </source>
</evidence>
<dbReference type="Proteomes" id="UP000240934">
    <property type="component" value="Segment"/>
</dbReference>
<protein>
    <recommendedName>
        <fullName evidence="3">DUF3307 domain-containing protein</fullName>
    </recommendedName>
</protein>